<feature type="domain" description="HTH merR-type" evidence="3">
    <location>
        <begin position="4"/>
        <end position="74"/>
    </location>
</feature>
<evidence type="ECO:0000256" key="1">
    <source>
        <dbReference type="ARBA" id="ARBA00023125"/>
    </source>
</evidence>
<keyword evidence="5" id="KW-1185">Reference proteome</keyword>
<reference evidence="4 5" key="1">
    <citation type="submission" date="2022-10" db="EMBL/GenBank/DDBJ databases">
        <title>Draft genome sequence of Streptomyces sp. YSPA8.</title>
        <authorList>
            <person name="Moriuchi R."/>
            <person name="Dohra H."/>
            <person name="Yamamura H."/>
            <person name="Kodani S."/>
        </authorList>
    </citation>
    <scope>NUCLEOTIDE SEQUENCE [LARGE SCALE GENOMIC DNA]</scope>
    <source>
        <strain evidence="4 5">YSPA8</strain>
    </source>
</reference>
<name>A0ABQ5P0Y4_9ACTN</name>
<dbReference type="InterPro" id="IPR000551">
    <property type="entry name" value="MerR-type_HTH_dom"/>
</dbReference>
<dbReference type="PANTHER" id="PTHR30204">
    <property type="entry name" value="REDOX-CYCLING DRUG-SENSING TRANSCRIPTIONAL ACTIVATOR SOXR"/>
    <property type="match status" value="1"/>
</dbReference>
<dbReference type="Proteomes" id="UP001291653">
    <property type="component" value="Unassembled WGS sequence"/>
</dbReference>
<dbReference type="PANTHER" id="PTHR30204:SF98">
    <property type="entry name" value="HTH-TYPE TRANSCRIPTIONAL REGULATOR ADHR"/>
    <property type="match status" value="1"/>
</dbReference>
<dbReference type="EMBL" id="BSBI01000007">
    <property type="protein sequence ID" value="GLF96271.1"/>
    <property type="molecule type" value="Genomic_DNA"/>
</dbReference>
<dbReference type="SMART" id="SM00422">
    <property type="entry name" value="HTH_MERR"/>
    <property type="match status" value="1"/>
</dbReference>
<dbReference type="SUPFAM" id="SSF46955">
    <property type="entry name" value="Putative DNA-binding domain"/>
    <property type="match status" value="1"/>
</dbReference>
<feature type="region of interest" description="Disordered" evidence="2">
    <location>
        <begin position="212"/>
        <end position="250"/>
    </location>
</feature>
<dbReference type="InterPro" id="IPR047057">
    <property type="entry name" value="MerR_fam"/>
</dbReference>
<feature type="compositionally biased region" description="Gly residues" evidence="2">
    <location>
        <begin position="215"/>
        <end position="237"/>
    </location>
</feature>
<sequence>MAGALRIGELSRRTGVPVPTIKYYLREGLLQAGQLTSPNQADYGETHEHRLRLIRALVDVGGLRVAAVADVLAAVDDPDLSVYKVLGVGTDLLVPQYAEGERDEVLAAARKRVGELIERRGWHVGHDCPARESLAAALAALERLGRGDFADVLDVYAEAADGMALADLDYVTVDRDRDGVVERAIIGTAVGASMITSLRHLAHVNRSAQLFGHPTGHGGGGDGDAGAGADGGGGGNAGTDPGAGDPSGAG</sequence>
<keyword evidence="1" id="KW-0238">DNA-binding</keyword>
<evidence type="ECO:0000259" key="3">
    <source>
        <dbReference type="PROSITE" id="PS50937"/>
    </source>
</evidence>
<dbReference type="InterPro" id="IPR009061">
    <property type="entry name" value="DNA-bd_dom_put_sf"/>
</dbReference>
<gene>
    <name evidence="4" type="ORF">SYYSPA8_18260</name>
</gene>
<dbReference type="Pfam" id="PF13411">
    <property type="entry name" value="MerR_1"/>
    <property type="match status" value="1"/>
</dbReference>
<evidence type="ECO:0000313" key="5">
    <source>
        <dbReference type="Proteomes" id="UP001291653"/>
    </source>
</evidence>
<proteinExistence type="predicted"/>
<dbReference type="PROSITE" id="PS50937">
    <property type="entry name" value="HTH_MERR_2"/>
    <property type="match status" value="1"/>
</dbReference>
<comment type="caution">
    <text evidence="4">The sequence shown here is derived from an EMBL/GenBank/DDBJ whole genome shotgun (WGS) entry which is preliminary data.</text>
</comment>
<evidence type="ECO:0000256" key="2">
    <source>
        <dbReference type="SAM" id="MobiDB-lite"/>
    </source>
</evidence>
<accession>A0ABQ5P0Y4</accession>
<dbReference type="PRINTS" id="PR00040">
    <property type="entry name" value="HTHMERR"/>
</dbReference>
<protein>
    <submittedName>
        <fullName evidence="4">MerR family transcriptional regulator</fullName>
    </submittedName>
</protein>
<organism evidence="4 5">
    <name type="scientific">Streptomyces yaizuensis</name>
    <dbReference type="NCBI Taxonomy" id="2989713"/>
    <lineage>
        <taxon>Bacteria</taxon>
        <taxon>Bacillati</taxon>
        <taxon>Actinomycetota</taxon>
        <taxon>Actinomycetes</taxon>
        <taxon>Kitasatosporales</taxon>
        <taxon>Streptomycetaceae</taxon>
        <taxon>Streptomyces</taxon>
    </lineage>
</organism>
<dbReference type="RefSeq" id="WP_323448306.1">
    <property type="nucleotide sequence ID" value="NZ_BSBI01000007.1"/>
</dbReference>
<dbReference type="Gene3D" id="1.10.1660.10">
    <property type="match status" value="1"/>
</dbReference>
<evidence type="ECO:0000313" key="4">
    <source>
        <dbReference type="EMBL" id="GLF96271.1"/>
    </source>
</evidence>